<evidence type="ECO:0000313" key="3">
    <source>
        <dbReference type="Proteomes" id="UP000255328"/>
    </source>
</evidence>
<organism evidence="2 3">
    <name type="scientific">Fusobacterium necrogenes</name>
    <dbReference type="NCBI Taxonomy" id="858"/>
    <lineage>
        <taxon>Bacteria</taxon>
        <taxon>Fusobacteriati</taxon>
        <taxon>Fusobacteriota</taxon>
        <taxon>Fusobacteriia</taxon>
        <taxon>Fusobacteriales</taxon>
        <taxon>Fusobacteriaceae</taxon>
        <taxon>Fusobacterium</taxon>
    </lineage>
</organism>
<name>A0A377GUZ1_9FUSO</name>
<evidence type="ECO:0000313" key="2">
    <source>
        <dbReference type="EMBL" id="STO30766.1"/>
    </source>
</evidence>
<accession>A0A377GUZ1</accession>
<dbReference type="PANTHER" id="PTHR47396">
    <property type="entry name" value="TYPE I RESTRICTION ENZYME ECOKI R PROTEIN"/>
    <property type="match status" value="1"/>
</dbReference>
<proteinExistence type="predicted"/>
<keyword evidence="3" id="KW-1185">Reference proteome</keyword>
<dbReference type="Pfam" id="PF04851">
    <property type="entry name" value="ResIII"/>
    <property type="match status" value="1"/>
</dbReference>
<dbReference type="InterPro" id="IPR027417">
    <property type="entry name" value="P-loop_NTPase"/>
</dbReference>
<gene>
    <name evidence="2" type="ORF">NCTC10723_00195</name>
</gene>
<dbReference type="Gene3D" id="3.40.50.300">
    <property type="entry name" value="P-loop containing nucleotide triphosphate hydrolases"/>
    <property type="match status" value="1"/>
</dbReference>
<sequence>MYLYEELNNAKKYVSIKISDYITSNLKYELFFWQKEALENLILLESKEVKNHLMFNMATGSGKTLVMASLILYYYMKGYKNFLFITNQNNIIEKTKLNFLQSYSNKYLYKDKIIIDNKEVKIKEVDNFSSNIDENTIEIKFSTLQQLYLDINQEKENQLTLEELLDKDIIILADEAHHLNSNTKQGNLRFKPESLEGKGIKEEDVETFGWENMVREQLLEKEGATLRGNKNKLIEFTATIPTEEEVVRKYTDKIVYKFDLKRFLQEGYTKEINLISSTFDKKQRIIHMLLINWYRHDIALKNNIPNFKPVILIKSENIENSTADYNSFLEIIKNITNDDFKFLEILKNKIIGINEINQNGYTITEKVLNKLNGNYDEVVKYIKNNFKEENIIVTNSKINLDSSTEIKLNSLEDPNNIIRVIFTVDRLTEGWDVLNLYEIVRMKETQNSGGNNKGKSSPTTVEEKQLIGRGVRYYPFEYLDKEKNKRKFDNDIENELRMLEELFYYTYDEESRYITDLKNELKKDGYIPENSEKVQKKFGLKNSFKETRFYTDFKIMGNKKVKNEITRKMTLEELKSTKIEIKLNYSLKEEDKIFDNERHLELESDIHQLEIKIKDIPKHVFFKALNRCISVDKNIFKFEILKNKLGIKTVDELLKDEYLGEFKISINSKNVSLESISGEDFLQITEKGLKKIFYDLETNFYDERGTEFEPLYSIEELFGKEKVKIIKKENIDKSASLNSELVNRPWYVLNSFVGTSEEISCINFLKENLFLLEEKYEEVYLLRNEEIYKIYDFSTGRGFQPDFLLFLKEKGNKKYYQIFIEPKGSHLLENDEWKNNFLKEITKRYENKNLFENYTIESEEYIYRIVGLPLYNTEKNEEFKEAFENII</sequence>
<reference evidence="2 3" key="1">
    <citation type="submission" date="2018-06" db="EMBL/GenBank/DDBJ databases">
        <authorList>
            <consortium name="Pathogen Informatics"/>
            <person name="Doyle S."/>
        </authorList>
    </citation>
    <scope>NUCLEOTIDE SEQUENCE [LARGE SCALE GENOMIC DNA]</scope>
    <source>
        <strain evidence="2 3">NCTC10723</strain>
    </source>
</reference>
<dbReference type="SUPFAM" id="SSF52540">
    <property type="entry name" value="P-loop containing nucleoside triphosphate hydrolases"/>
    <property type="match status" value="2"/>
</dbReference>
<dbReference type="REBASE" id="431145">
    <property type="entry name" value="Fne10723ORF194P"/>
</dbReference>
<dbReference type="PANTHER" id="PTHR47396:SF1">
    <property type="entry name" value="ATP-DEPENDENT HELICASE IRC3-RELATED"/>
    <property type="match status" value="1"/>
</dbReference>
<dbReference type="GO" id="GO:0005524">
    <property type="term" value="F:ATP binding"/>
    <property type="evidence" value="ECO:0007669"/>
    <property type="project" value="InterPro"/>
</dbReference>
<dbReference type="OrthoDB" id="9804145at2"/>
<dbReference type="InterPro" id="IPR050742">
    <property type="entry name" value="Helicase_Restrict-Modif_Enz"/>
</dbReference>
<dbReference type="SMART" id="SM00487">
    <property type="entry name" value="DEXDc"/>
    <property type="match status" value="1"/>
</dbReference>
<dbReference type="GO" id="GO:0016787">
    <property type="term" value="F:hydrolase activity"/>
    <property type="evidence" value="ECO:0007669"/>
    <property type="project" value="InterPro"/>
</dbReference>
<dbReference type="RefSeq" id="WP_115268479.1">
    <property type="nucleotide sequence ID" value="NZ_UGGU01000003.1"/>
</dbReference>
<dbReference type="GO" id="GO:0003677">
    <property type="term" value="F:DNA binding"/>
    <property type="evidence" value="ECO:0007669"/>
    <property type="project" value="InterPro"/>
</dbReference>
<dbReference type="PROSITE" id="PS51192">
    <property type="entry name" value="HELICASE_ATP_BIND_1"/>
    <property type="match status" value="1"/>
</dbReference>
<dbReference type="AlphaFoldDB" id="A0A377GUZ1"/>
<dbReference type="Proteomes" id="UP000255328">
    <property type="component" value="Unassembled WGS sequence"/>
</dbReference>
<feature type="domain" description="Helicase ATP-binding" evidence="1">
    <location>
        <begin position="44"/>
        <end position="258"/>
    </location>
</feature>
<dbReference type="InterPro" id="IPR006935">
    <property type="entry name" value="Helicase/UvrB_N"/>
</dbReference>
<evidence type="ECO:0000259" key="1">
    <source>
        <dbReference type="PROSITE" id="PS51192"/>
    </source>
</evidence>
<dbReference type="GO" id="GO:0005829">
    <property type="term" value="C:cytosol"/>
    <property type="evidence" value="ECO:0007669"/>
    <property type="project" value="TreeGrafter"/>
</dbReference>
<dbReference type="InterPro" id="IPR014001">
    <property type="entry name" value="Helicase_ATP-bd"/>
</dbReference>
<protein>
    <submittedName>
        <fullName evidence="2">Uncharacterized protein conserved in bacteria</fullName>
    </submittedName>
</protein>
<dbReference type="EMBL" id="UGGU01000003">
    <property type="protein sequence ID" value="STO30766.1"/>
    <property type="molecule type" value="Genomic_DNA"/>
</dbReference>